<sequence length="259" mass="29382">MGAGNTKHEMLKKSKIRQRKAVWLVQNFDACFCSFPIAHGRMRVTEHDVHMTLGLLKGPLEVVIPKDKSNASVKFVSLLNLWKQEWPEHDSIPKCGHSQVDGGMDFKRHCVTLVVSTSVHGKQRVEVNYLMLNTPIELSKATLDKNTIIDEEEEVNKGECHNKSVTGEAKVEDQTRVLKDDKVVTNLIITNSRLLLKLMTESEELLPSTITPLKRVRKDTPKKSKNRTLVLSQDSPKSERVLIESDMIEKILWAPKIRG</sequence>
<evidence type="ECO:0000313" key="2">
    <source>
        <dbReference type="Proteomes" id="UP001153076"/>
    </source>
</evidence>
<reference evidence="1" key="1">
    <citation type="submission" date="2022-04" db="EMBL/GenBank/DDBJ databases">
        <title>Carnegiea gigantea Genome sequencing and assembly v2.</title>
        <authorList>
            <person name="Copetti D."/>
            <person name="Sanderson M.J."/>
            <person name="Burquez A."/>
            <person name="Wojciechowski M.F."/>
        </authorList>
    </citation>
    <scope>NUCLEOTIDE SEQUENCE</scope>
    <source>
        <strain evidence="1">SGP5-SGP5p</strain>
        <tissue evidence="1">Aerial part</tissue>
    </source>
</reference>
<evidence type="ECO:0000313" key="1">
    <source>
        <dbReference type="EMBL" id="KAJ8439980.1"/>
    </source>
</evidence>
<dbReference type="Proteomes" id="UP001153076">
    <property type="component" value="Unassembled WGS sequence"/>
</dbReference>
<protein>
    <submittedName>
        <fullName evidence="1">Uncharacterized protein</fullName>
    </submittedName>
</protein>
<dbReference type="EMBL" id="JAKOGI010000203">
    <property type="protein sequence ID" value="KAJ8439980.1"/>
    <property type="molecule type" value="Genomic_DNA"/>
</dbReference>
<organism evidence="1 2">
    <name type="scientific">Carnegiea gigantea</name>
    <dbReference type="NCBI Taxonomy" id="171969"/>
    <lineage>
        <taxon>Eukaryota</taxon>
        <taxon>Viridiplantae</taxon>
        <taxon>Streptophyta</taxon>
        <taxon>Embryophyta</taxon>
        <taxon>Tracheophyta</taxon>
        <taxon>Spermatophyta</taxon>
        <taxon>Magnoliopsida</taxon>
        <taxon>eudicotyledons</taxon>
        <taxon>Gunneridae</taxon>
        <taxon>Pentapetalae</taxon>
        <taxon>Caryophyllales</taxon>
        <taxon>Cactineae</taxon>
        <taxon>Cactaceae</taxon>
        <taxon>Cactoideae</taxon>
        <taxon>Echinocereeae</taxon>
        <taxon>Carnegiea</taxon>
    </lineage>
</organism>
<comment type="caution">
    <text evidence="1">The sequence shown here is derived from an EMBL/GenBank/DDBJ whole genome shotgun (WGS) entry which is preliminary data.</text>
</comment>
<dbReference type="AlphaFoldDB" id="A0A9Q1QGV7"/>
<gene>
    <name evidence="1" type="ORF">Cgig2_008363</name>
</gene>
<proteinExistence type="predicted"/>
<keyword evidence="2" id="KW-1185">Reference proteome</keyword>
<accession>A0A9Q1QGV7</accession>
<name>A0A9Q1QGV7_9CARY</name>